<dbReference type="Proteomes" id="UP000636709">
    <property type="component" value="Unassembled WGS sequence"/>
</dbReference>
<proteinExistence type="predicted"/>
<evidence type="ECO:0000313" key="2">
    <source>
        <dbReference type="Proteomes" id="UP000636709"/>
    </source>
</evidence>
<protein>
    <submittedName>
        <fullName evidence="1">Uncharacterized protein</fullName>
    </submittedName>
</protein>
<reference evidence="1" key="1">
    <citation type="submission" date="2020-07" db="EMBL/GenBank/DDBJ databases">
        <title>Genome sequence and genetic diversity analysis of an under-domesticated orphan crop, white fonio (Digitaria exilis).</title>
        <authorList>
            <person name="Bennetzen J.L."/>
            <person name="Chen S."/>
            <person name="Ma X."/>
            <person name="Wang X."/>
            <person name="Yssel A.E.J."/>
            <person name="Chaluvadi S.R."/>
            <person name="Johnson M."/>
            <person name="Gangashetty P."/>
            <person name="Hamidou F."/>
            <person name="Sanogo M.D."/>
            <person name="Zwaenepoel A."/>
            <person name="Wallace J."/>
            <person name="Van De Peer Y."/>
            <person name="Van Deynze A."/>
        </authorList>
    </citation>
    <scope>NUCLEOTIDE SEQUENCE</scope>
    <source>
        <tissue evidence="1">Leaves</tissue>
    </source>
</reference>
<dbReference type="AlphaFoldDB" id="A0A835BEK5"/>
<dbReference type="OrthoDB" id="429520at2759"/>
<gene>
    <name evidence="1" type="ORF">HU200_037989</name>
</gene>
<dbReference type="EMBL" id="JACEFO010001901">
    <property type="protein sequence ID" value="KAF8694888.1"/>
    <property type="molecule type" value="Genomic_DNA"/>
</dbReference>
<keyword evidence="2" id="KW-1185">Reference proteome</keyword>
<evidence type="ECO:0000313" key="1">
    <source>
        <dbReference type="EMBL" id="KAF8694888.1"/>
    </source>
</evidence>
<organism evidence="1 2">
    <name type="scientific">Digitaria exilis</name>
    <dbReference type="NCBI Taxonomy" id="1010633"/>
    <lineage>
        <taxon>Eukaryota</taxon>
        <taxon>Viridiplantae</taxon>
        <taxon>Streptophyta</taxon>
        <taxon>Embryophyta</taxon>
        <taxon>Tracheophyta</taxon>
        <taxon>Spermatophyta</taxon>
        <taxon>Magnoliopsida</taxon>
        <taxon>Liliopsida</taxon>
        <taxon>Poales</taxon>
        <taxon>Poaceae</taxon>
        <taxon>PACMAD clade</taxon>
        <taxon>Panicoideae</taxon>
        <taxon>Panicodae</taxon>
        <taxon>Paniceae</taxon>
        <taxon>Anthephorinae</taxon>
        <taxon>Digitaria</taxon>
    </lineage>
</organism>
<comment type="caution">
    <text evidence="1">The sequence shown here is derived from an EMBL/GenBank/DDBJ whole genome shotgun (WGS) entry which is preliminary data.</text>
</comment>
<name>A0A835BEK5_9POAL</name>
<accession>A0A835BEK5</accession>
<sequence>MASSATYPDTDENMEAIITHIEQKSRKIETLLHSVLSPFLLYHQRWLDGARGVAPQNPG</sequence>
<dbReference type="Gramene" id="Dexi2A01G0022020.1">
    <property type="protein sequence ID" value="Dexi2A01G0022020.1:cds"/>
    <property type="gene ID" value="Dexi2A01G0022020"/>
</dbReference>